<protein>
    <submittedName>
        <fullName evidence="1">Uncharacterized protein</fullName>
    </submittedName>
</protein>
<gene>
    <name evidence="1" type="ORF">AELLOGFF_06270</name>
</gene>
<organism evidence="1 2">
    <name type="scientific">Mycolicibacterium vanbaalenii</name>
    <name type="common">Mycobacterium vanbaalenii</name>
    <dbReference type="NCBI Taxonomy" id="110539"/>
    <lineage>
        <taxon>Bacteria</taxon>
        <taxon>Bacillati</taxon>
        <taxon>Actinomycetota</taxon>
        <taxon>Actinomycetes</taxon>
        <taxon>Mycobacteriales</taxon>
        <taxon>Mycobacteriaceae</taxon>
        <taxon>Mycolicibacterium</taxon>
    </lineage>
</organism>
<dbReference type="EMBL" id="CACSIP010000051">
    <property type="protein sequence ID" value="CAA0134003.1"/>
    <property type="molecule type" value="Genomic_DNA"/>
</dbReference>
<sequence>MSVSAFTAAVVLTYETTTASGYSAFHARNSSAVIESASEHPARWSGISTVLAGERILAVSAMKCTPQNTIVSSGASAAMRDSASESPTWSATSWMAGSW</sequence>
<dbReference type="Proteomes" id="UP000430146">
    <property type="component" value="Unassembled WGS sequence"/>
</dbReference>
<name>A0A5S9R8Y5_MYCVN</name>
<reference evidence="1 2" key="1">
    <citation type="submission" date="2019-11" db="EMBL/GenBank/DDBJ databases">
        <authorList>
            <person name="Holert J."/>
        </authorList>
    </citation>
    <scope>NUCLEOTIDE SEQUENCE [LARGE SCALE GENOMIC DNA]</scope>
    <source>
        <strain evidence="1">BC8_1</strain>
    </source>
</reference>
<dbReference type="AlphaFoldDB" id="A0A5S9R8Y5"/>
<accession>A0A5S9R8Y5</accession>
<evidence type="ECO:0000313" key="2">
    <source>
        <dbReference type="Proteomes" id="UP000430146"/>
    </source>
</evidence>
<evidence type="ECO:0000313" key="1">
    <source>
        <dbReference type="EMBL" id="CAA0134003.1"/>
    </source>
</evidence>
<proteinExistence type="predicted"/>
<keyword evidence="2" id="KW-1185">Reference proteome</keyword>